<feature type="region of interest" description="Disordered" evidence="1">
    <location>
        <begin position="66"/>
        <end position="352"/>
    </location>
</feature>
<feature type="compositionally biased region" description="Polar residues" evidence="1">
    <location>
        <begin position="97"/>
        <end position="107"/>
    </location>
</feature>
<dbReference type="InParanoid" id="A0A3N4KVI4"/>
<dbReference type="EMBL" id="ML119117">
    <property type="protein sequence ID" value="RPB14547.1"/>
    <property type="molecule type" value="Genomic_DNA"/>
</dbReference>
<feature type="compositionally biased region" description="Polar residues" evidence="1">
    <location>
        <begin position="304"/>
        <end position="324"/>
    </location>
</feature>
<protein>
    <submittedName>
        <fullName evidence="2">Uncharacterized protein</fullName>
    </submittedName>
</protein>
<evidence type="ECO:0000313" key="2">
    <source>
        <dbReference type="EMBL" id="RPB14547.1"/>
    </source>
</evidence>
<evidence type="ECO:0000313" key="3">
    <source>
        <dbReference type="Proteomes" id="UP000277580"/>
    </source>
</evidence>
<name>A0A3N4KVI4_9PEZI</name>
<keyword evidence="3" id="KW-1185">Reference proteome</keyword>
<feature type="compositionally biased region" description="Basic and acidic residues" evidence="1">
    <location>
        <begin position="222"/>
        <end position="258"/>
    </location>
</feature>
<sequence length="496" mass="53388">MATTQPLAIQCRDPGEFISSIIEHHRAGGGGVQQPLKDEEKTYLIFVGIDDENGVFEMMDDDDREYLPLSGEEEPEMPWSESDGSEQRLPGEPPGSGQHQMTQSQTPELGKAEDVVQGHEGHQAEDLNHGATGLDQGFQSANGQKSPISKITEAKTPEHSSPPALPEAEETVSPVQLPIALPSSSPLSSPPPEEDDEELFMTGESAVASKGQDGSQSPISKSPRDLDNHLAGGKELHKETGARSEATKGNEDKSRATEEANISIPETPNTRRKVLLQIREPSSPIPPQPHEISLLTAPGDKPPVSQSYQSSPAVPRSSMITSPTAKRFPIPTKVSNTAQSQQSEEEEEYTTYPTPTLDILSAAEHIELLYLRDLKTLRTFLTLLQYTPPAPSSPDTDSNPPLLAIWGLIGAHHHTTGEFSGEGIANTLSLAVDAAAESGRFLVLGEGYVQEDMEGGEVSWMEAEVPVLRGGGGGVGRTVVVKGVLGRWCRFVEELE</sequence>
<feature type="compositionally biased region" description="Polar residues" evidence="1">
    <location>
        <begin position="137"/>
        <end position="149"/>
    </location>
</feature>
<reference evidence="2 3" key="1">
    <citation type="journal article" date="2018" name="Nat. Ecol. Evol.">
        <title>Pezizomycetes genomes reveal the molecular basis of ectomycorrhizal truffle lifestyle.</title>
        <authorList>
            <person name="Murat C."/>
            <person name="Payen T."/>
            <person name="Noel B."/>
            <person name="Kuo A."/>
            <person name="Morin E."/>
            <person name="Chen J."/>
            <person name="Kohler A."/>
            <person name="Krizsan K."/>
            <person name="Balestrini R."/>
            <person name="Da Silva C."/>
            <person name="Montanini B."/>
            <person name="Hainaut M."/>
            <person name="Levati E."/>
            <person name="Barry K.W."/>
            <person name="Belfiori B."/>
            <person name="Cichocki N."/>
            <person name="Clum A."/>
            <person name="Dockter R.B."/>
            <person name="Fauchery L."/>
            <person name="Guy J."/>
            <person name="Iotti M."/>
            <person name="Le Tacon F."/>
            <person name="Lindquist E.A."/>
            <person name="Lipzen A."/>
            <person name="Malagnac F."/>
            <person name="Mello A."/>
            <person name="Molinier V."/>
            <person name="Miyauchi S."/>
            <person name="Poulain J."/>
            <person name="Riccioni C."/>
            <person name="Rubini A."/>
            <person name="Sitrit Y."/>
            <person name="Splivallo R."/>
            <person name="Traeger S."/>
            <person name="Wang M."/>
            <person name="Zifcakova L."/>
            <person name="Wipf D."/>
            <person name="Zambonelli A."/>
            <person name="Paolocci F."/>
            <person name="Nowrousian M."/>
            <person name="Ottonello S."/>
            <person name="Baldrian P."/>
            <person name="Spatafora J.W."/>
            <person name="Henrissat B."/>
            <person name="Nagy L.G."/>
            <person name="Aury J.M."/>
            <person name="Wincker P."/>
            <person name="Grigoriev I.V."/>
            <person name="Bonfante P."/>
            <person name="Martin F.M."/>
        </authorList>
    </citation>
    <scope>NUCLEOTIDE SEQUENCE [LARGE SCALE GENOMIC DNA]</scope>
    <source>
        <strain evidence="2 3">CCBAS932</strain>
    </source>
</reference>
<feature type="compositionally biased region" description="Polar residues" evidence="1">
    <location>
        <begin position="333"/>
        <end position="342"/>
    </location>
</feature>
<dbReference type="AlphaFoldDB" id="A0A3N4KVI4"/>
<gene>
    <name evidence="2" type="ORF">P167DRAFT_533979</name>
</gene>
<proteinExistence type="predicted"/>
<dbReference type="Proteomes" id="UP000277580">
    <property type="component" value="Unassembled WGS sequence"/>
</dbReference>
<accession>A0A3N4KVI4</accession>
<evidence type="ECO:0000256" key="1">
    <source>
        <dbReference type="SAM" id="MobiDB-lite"/>
    </source>
</evidence>
<organism evidence="2 3">
    <name type="scientific">Morchella conica CCBAS932</name>
    <dbReference type="NCBI Taxonomy" id="1392247"/>
    <lineage>
        <taxon>Eukaryota</taxon>
        <taxon>Fungi</taxon>
        <taxon>Dikarya</taxon>
        <taxon>Ascomycota</taxon>
        <taxon>Pezizomycotina</taxon>
        <taxon>Pezizomycetes</taxon>
        <taxon>Pezizales</taxon>
        <taxon>Morchellaceae</taxon>
        <taxon>Morchella</taxon>
    </lineage>
</organism>
<dbReference type="OrthoDB" id="5391496at2759"/>
<feature type="compositionally biased region" description="Basic and acidic residues" evidence="1">
    <location>
        <begin position="110"/>
        <end position="128"/>
    </location>
</feature>